<sequence>MSLFNLNIPKVKYNNLTEARARSRLCLQRLDSPKLFYIKFTFFYIAFH</sequence>
<protein>
    <submittedName>
        <fullName evidence="1">Uncharacterized protein</fullName>
    </submittedName>
</protein>
<dbReference type="EMBL" id="CP012029">
    <property type="protein sequence ID" value="ALO26521.1"/>
    <property type="molecule type" value="Genomic_DNA"/>
</dbReference>
<dbReference type="Proteomes" id="UP000058857">
    <property type="component" value="Chromosome 1"/>
</dbReference>
<evidence type="ECO:0000313" key="1">
    <source>
        <dbReference type="EMBL" id="ALO26521.1"/>
    </source>
</evidence>
<dbReference type="PATRIC" id="fig|280505.15.peg.2221"/>
<organism evidence="1">
    <name type="scientific">Leptospira borgpetersenii serovar Ballum</name>
    <dbReference type="NCBI Taxonomy" id="280505"/>
    <lineage>
        <taxon>Bacteria</taxon>
        <taxon>Pseudomonadati</taxon>
        <taxon>Spirochaetota</taxon>
        <taxon>Spirochaetia</taxon>
        <taxon>Leptospirales</taxon>
        <taxon>Leptospiraceae</taxon>
        <taxon>Leptospira</taxon>
    </lineage>
</organism>
<reference evidence="1 2" key="1">
    <citation type="journal article" date="2015" name="PLoS Negl. Trop. Dis.">
        <title>Distribution of Plasmids in Distinct Leptospira Pathogenic Species.</title>
        <authorList>
            <person name="Wang Y."/>
            <person name="Zhuang X."/>
            <person name="Zhong Y."/>
            <person name="Zhang C."/>
            <person name="Zhang Y."/>
            <person name="Zeng L."/>
            <person name="Zhu Y."/>
            <person name="He P."/>
            <person name="Dong K."/>
            <person name="Pal U."/>
            <person name="Guo X."/>
            <person name="Qin J."/>
        </authorList>
    </citation>
    <scope>NUCLEOTIDE SEQUENCE [LARGE SCALE GENOMIC DNA]</scope>
    <source>
        <strain evidence="1 2">56604</strain>
    </source>
</reference>
<gene>
    <name evidence="1" type="ORF">LBBP_02269</name>
</gene>
<proteinExistence type="predicted"/>
<dbReference type="AlphaFoldDB" id="A0A0S2IS95"/>
<name>A0A0S2IS95_LEPBO</name>
<accession>A0A0S2IS95</accession>
<evidence type="ECO:0000313" key="2">
    <source>
        <dbReference type="Proteomes" id="UP000058857"/>
    </source>
</evidence>